<feature type="domain" description="THUMP" evidence="6">
    <location>
        <begin position="59"/>
        <end position="187"/>
    </location>
</feature>
<dbReference type="NCBIfam" id="TIGR01213">
    <property type="entry name" value="pseudo_Pus10arc"/>
    <property type="match status" value="1"/>
</dbReference>
<evidence type="ECO:0000256" key="1">
    <source>
        <dbReference type="ARBA" id="ARBA00009652"/>
    </source>
</evidence>
<dbReference type="PROSITE" id="PS51165">
    <property type="entry name" value="THUMP"/>
    <property type="match status" value="1"/>
</dbReference>
<comment type="catalytic activity">
    <reaction evidence="5">
        <text>uridine(55) in tRNA = pseudouridine(55) in tRNA</text>
        <dbReference type="Rhea" id="RHEA:42532"/>
        <dbReference type="Rhea" id="RHEA-COMP:10101"/>
        <dbReference type="Rhea" id="RHEA-COMP:10102"/>
        <dbReference type="ChEBI" id="CHEBI:65314"/>
        <dbReference type="ChEBI" id="CHEBI:65315"/>
        <dbReference type="EC" id="5.4.99.25"/>
    </reaction>
</comment>
<feature type="binding site" evidence="5">
    <location>
        <position position="322"/>
    </location>
    <ligand>
        <name>substrate</name>
    </ligand>
</feature>
<dbReference type="RefSeq" id="WP_091690668.1">
    <property type="nucleotide sequence ID" value="NZ_CAAGSJ010000002.1"/>
</dbReference>
<dbReference type="PANTHER" id="PTHR21568:SF0">
    <property type="entry name" value="TRNA PSEUDOURIDINE SYNTHASE PUS10"/>
    <property type="match status" value="1"/>
</dbReference>
<dbReference type="HAMAP" id="MF_01893">
    <property type="entry name" value="Pus10_arch"/>
    <property type="match status" value="1"/>
</dbReference>
<dbReference type="InterPro" id="IPR004114">
    <property type="entry name" value="THUMP_dom"/>
</dbReference>
<name>A0A1I0BML7_9EURY</name>
<dbReference type="Gene3D" id="3.30.70.3190">
    <property type="match status" value="1"/>
</dbReference>
<dbReference type="EMBL" id="FOHQ01000008">
    <property type="protein sequence ID" value="SET08198.1"/>
    <property type="molecule type" value="Genomic_DNA"/>
</dbReference>
<accession>A0A1I0BML7</accession>
<dbReference type="InterPro" id="IPR005912">
    <property type="entry name" value="Pus10"/>
</dbReference>
<dbReference type="InterPro" id="IPR048741">
    <property type="entry name" value="Pus10-like_C"/>
</dbReference>
<keyword evidence="3 5" id="KW-0694">RNA-binding</keyword>
<keyword evidence="4 5" id="KW-0413">Isomerase</keyword>
<comment type="function">
    <text evidence="5">Responsible for synthesis of pseudouridine from uracil-54 and uracil-55 in the psi GC loop of transfer RNAs.</text>
</comment>
<dbReference type="OrthoDB" id="10348at2157"/>
<organism evidence="7 8">
    <name type="scientific">Methanococcoides vulcani</name>
    <dbReference type="NCBI Taxonomy" id="1353158"/>
    <lineage>
        <taxon>Archaea</taxon>
        <taxon>Methanobacteriati</taxon>
        <taxon>Methanobacteriota</taxon>
        <taxon>Stenosarchaea group</taxon>
        <taxon>Methanomicrobia</taxon>
        <taxon>Methanosarcinales</taxon>
        <taxon>Methanosarcinaceae</taxon>
        <taxon>Methanococcoides</taxon>
    </lineage>
</organism>
<dbReference type="InterPro" id="IPR039894">
    <property type="entry name" value="Pus10-like"/>
</dbReference>
<protein>
    <recommendedName>
        <fullName evidence="5">tRNA pseudouridine synthase Pus10</fullName>
        <ecNumber evidence="5">5.4.99.25</ecNumber>
    </recommendedName>
    <alternativeName>
        <fullName evidence="5">tRNA pseudouridine 54/55 synthase</fullName>
        <shortName evidence="5">Psi54/55 synthase</shortName>
    </alternativeName>
</protein>
<dbReference type="InterPro" id="IPR055174">
    <property type="entry name" value="Pus10_THUMP_arc"/>
</dbReference>
<evidence type="ECO:0000313" key="8">
    <source>
        <dbReference type="Proteomes" id="UP000243338"/>
    </source>
</evidence>
<dbReference type="FunFam" id="3.30.70.2510:FF:000001">
    <property type="entry name" value="tRNA pseudouridine synthase Pus10"/>
    <property type="match status" value="1"/>
</dbReference>
<dbReference type="STRING" id="1353158.SAMN04488587_2232"/>
<dbReference type="SUPFAM" id="SSF55120">
    <property type="entry name" value="Pseudouridine synthase"/>
    <property type="match status" value="1"/>
</dbReference>
<proteinExistence type="inferred from homology"/>
<dbReference type="EC" id="5.4.99.25" evidence="5"/>
<evidence type="ECO:0000256" key="5">
    <source>
        <dbReference type="HAMAP-Rule" id="MF_01893"/>
    </source>
</evidence>
<evidence type="ECO:0000256" key="2">
    <source>
        <dbReference type="ARBA" id="ARBA00022694"/>
    </source>
</evidence>
<evidence type="ECO:0000256" key="3">
    <source>
        <dbReference type="ARBA" id="ARBA00022884"/>
    </source>
</evidence>
<dbReference type="PANTHER" id="PTHR21568">
    <property type="entry name" value="TRNA PSEUDOURIDINE SYNTHASE PUS10"/>
    <property type="match status" value="1"/>
</dbReference>
<keyword evidence="8" id="KW-1185">Reference proteome</keyword>
<feature type="binding site" evidence="5">
    <location>
        <position position="394"/>
    </location>
    <ligand>
        <name>substrate</name>
    </ligand>
</feature>
<keyword evidence="2 5" id="KW-0819">tRNA processing</keyword>
<evidence type="ECO:0000259" key="6">
    <source>
        <dbReference type="PROSITE" id="PS51165"/>
    </source>
</evidence>
<dbReference type="Pfam" id="PF22023">
    <property type="entry name" value="Pus10_THUMP_arc"/>
    <property type="match status" value="1"/>
</dbReference>
<dbReference type="Proteomes" id="UP000243338">
    <property type="component" value="Unassembled WGS sequence"/>
</dbReference>
<comment type="similarity">
    <text evidence="1 5">Belongs to the pseudouridine synthase Pus10 family.</text>
</comment>
<dbReference type="GO" id="GO:0000049">
    <property type="term" value="F:tRNA binding"/>
    <property type="evidence" value="ECO:0007669"/>
    <property type="project" value="InterPro"/>
</dbReference>
<sequence length="430" mass="48220">MNILDTAKKIIQEGPICDHCMGRQFAKLSTGLTNDERGRAVKLSLAMEGDRLNKDEGDKEILEELSSSSVNARKSLKMEGEDEKCWVCLGLFEKLDDWAERAEIALKDYEYSTFLVGTKMSGLLSENEEILWTESETTHAEQFKSELNREVGKLIAKRTNKDVELETPDILVTLDIANEEVILQVRSVYILGRYRKLVRTIPQTRWPCRSCKGKGCEACNFTGKQYPESVDELTKDPVIEALRCTDTKFHGAGREDIDALMLGTGRPFVVEAVEPLLRTCDLKKVEKEINDRAAGKIEVIGLTFTPKATIEALKSSKADKVYNLKVTFKEQIPEEKLRSAINDLIGAQIGQRTPQRVSHRRADLVRKRTVHDIKLNELTEDYAMIEVHCEGGLYVKELISSDEGRTVPSLTGLIGTQATVAELDVIGVDI</sequence>
<dbReference type="SUPFAM" id="SSF143437">
    <property type="entry name" value="THUMP domain-like"/>
    <property type="match status" value="1"/>
</dbReference>
<feature type="active site" description="Nucleophile" evidence="5">
    <location>
        <position position="256"/>
    </location>
</feature>
<dbReference type="InterPro" id="IPR020103">
    <property type="entry name" value="PsdUridine_synth_cat_dom_sf"/>
</dbReference>
<evidence type="ECO:0000313" key="7">
    <source>
        <dbReference type="EMBL" id="SET08198.1"/>
    </source>
</evidence>
<dbReference type="Pfam" id="PF21238">
    <property type="entry name" value="Pus10_C"/>
    <property type="match status" value="1"/>
</dbReference>
<reference evidence="8" key="1">
    <citation type="submission" date="2016-10" db="EMBL/GenBank/DDBJ databases">
        <authorList>
            <person name="Varghese N."/>
            <person name="Submissions S."/>
        </authorList>
    </citation>
    <scope>NUCLEOTIDE SEQUENCE [LARGE SCALE GENOMIC DNA]</scope>
    <source>
        <strain evidence="8">SLH 33</strain>
    </source>
</reference>
<evidence type="ECO:0000256" key="4">
    <source>
        <dbReference type="ARBA" id="ARBA00023235"/>
    </source>
</evidence>
<dbReference type="GO" id="GO:0031119">
    <property type="term" value="P:tRNA pseudouridine synthesis"/>
    <property type="evidence" value="ECO:0007669"/>
    <property type="project" value="UniProtKB-UniRule"/>
</dbReference>
<dbReference type="Gene3D" id="3.30.70.2510">
    <property type="match status" value="1"/>
</dbReference>
<comment type="catalytic activity">
    <reaction evidence="5">
        <text>uridine(54) in tRNA = pseudouridine(54) in tRNA</text>
        <dbReference type="Rhea" id="RHEA:57876"/>
        <dbReference type="Rhea" id="RHEA-COMP:10193"/>
        <dbReference type="Rhea" id="RHEA-COMP:14141"/>
        <dbReference type="ChEBI" id="CHEBI:65314"/>
        <dbReference type="ChEBI" id="CHEBI:65315"/>
    </reaction>
</comment>
<dbReference type="AlphaFoldDB" id="A0A1I0BML7"/>
<dbReference type="GO" id="GO:0160148">
    <property type="term" value="F:tRNA pseudouridine(55) synthase activity"/>
    <property type="evidence" value="ECO:0007669"/>
    <property type="project" value="UniProtKB-EC"/>
</dbReference>
<gene>
    <name evidence="5" type="primary">pus10</name>
    <name evidence="7" type="ORF">SAMN04488587_2232</name>
</gene>